<accession>A0A316YI40</accession>
<reference evidence="3 4" key="1">
    <citation type="journal article" date="2018" name="Mol. Biol. Evol.">
        <title>Broad Genomic Sampling Reveals a Smut Pathogenic Ancestry of the Fungal Clade Ustilaginomycotina.</title>
        <authorList>
            <person name="Kijpornyongpan T."/>
            <person name="Mondo S.J."/>
            <person name="Barry K."/>
            <person name="Sandor L."/>
            <person name="Lee J."/>
            <person name="Lipzen A."/>
            <person name="Pangilinan J."/>
            <person name="LaButti K."/>
            <person name="Hainaut M."/>
            <person name="Henrissat B."/>
            <person name="Grigoriev I.V."/>
            <person name="Spatafora J.W."/>
            <person name="Aime M.C."/>
        </authorList>
    </citation>
    <scope>NUCLEOTIDE SEQUENCE [LARGE SCALE GENOMIC DNA]</scope>
    <source>
        <strain evidence="3 4">MCA 4198</strain>
    </source>
</reference>
<evidence type="ECO:0000256" key="2">
    <source>
        <dbReference type="SAM" id="Phobius"/>
    </source>
</evidence>
<organism evidence="3 4">
    <name type="scientific">Acaromyces ingoldii</name>
    <dbReference type="NCBI Taxonomy" id="215250"/>
    <lineage>
        <taxon>Eukaryota</taxon>
        <taxon>Fungi</taxon>
        <taxon>Dikarya</taxon>
        <taxon>Basidiomycota</taxon>
        <taxon>Ustilaginomycotina</taxon>
        <taxon>Exobasidiomycetes</taxon>
        <taxon>Exobasidiales</taxon>
        <taxon>Cryptobasidiaceae</taxon>
        <taxon>Acaromyces</taxon>
    </lineage>
</organism>
<sequence length="373" mass="42252">MDKGKGLSSTSRNDEEQPLSNEMANGEVDHHGEKHVEVRNSLLKLSQDFENAANQVEEVVRTDRYKHALVKDKLSFIYATAAGVLHDELNSLRDYLPHEYWPENYFPPGYSDAHKDLRLALADYEAIMPIHIDYEKRIKDLEKVDKTMPNTMYPPQLLDLLLLSLVAITMLVAPAAGMNAAIELAMEAGEGSGSHAPHKIVTGTSTGRAGVSSLYPQLVKLSGEELQSMIEGQERHLKRLTKLEEQYDDAIRTGDPDAYDCALKKLHALKIKEGSGSALMVKEELAMLQKVRQDRQEVWEQRQAKKRAKAAKNQMEILKTILEESEDGDEMAESMTAQARTTWKARRRSRKGARKRAENELKQSEYRAGRRRR</sequence>
<dbReference type="EMBL" id="KZ819639">
    <property type="protein sequence ID" value="PWN87783.1"/>
    <property type="molecule type" value="Genomic_DNA"/>
</dbReference>
<dbReference type="RefSeq" id="XP_025374981.1">
    <property type="nucleotide sequence ID" value="XM_025524208.1"/>
</dbReference>
<dbReference type="Proteomes" id="UP000245768">
    <property type="component" value="Unassembled WGS sequence"/>
</dbReference>
<feature type="region of interest" description="Disordered" evidence="1">
    <location>
        <begin position="325"/>
        <end position="373"/>
    </location>
</feature>
<keyword evidence="2" id="KW-0812">Transmembrane</keyword>
<dbReference type="InParanoid" id="A0A316YI40"/>
<keyword evidence="2" id="KW-0472">Membrane</keyword>
<gene>
    <name evidence="3" type="ORF">FA10DRAFT_288497</name>
</gene>
<name>A0A316YI40_9BASI</name>
<evidence type="ECO:0000313" key="3">
    <source>
        <dbReference type="EMBL" id="PWN87783.1"/>
    </source>
</evidence>
<dbReference type="GeneID" id="37046124"/>
<proteinExistence type="predicted"/>
<keyword evidence="2" id="KW-1133">Transmembrane helix</keyword>
<evidence type="ECO:0000256" key="1">
    <source>
        <dbReference type="SAM" id="MobiDB-lite"/>
    </source>
</evidence>
<keyword evidence="4" id="KW-1185">Reference proteome</keyword>
<evidence type="ECO:0000313" key="4">
    <source>
        <dbReference type="Proteomes" id="UP000245768"/>
    </source>
</evidence>
<feature type="region of interest" description="Disordered" evidence="1">
    <location>
        <begin position="1"/>
        <end position="20"/>
    </location>
</feature>
<protein>
    <submittedName>
        <fullName evidence="3">Uncharacterized protein</fullName>
    </submittedName>
</protein>
<feature type="compositionally biased region" description="Basic residues" evidence="1">
    <location>
        <begin position="343"/>
        <end position="354"/>
    </location>
</feature>
<feature type="compositionally biased region" description="Basic and acidic residues" evidence="1">
    <location>
        <begin position="355"/>
        <end position="373"/>
    </location>
</feature>
<feature type="transmembrane region" description="Helical" evidence="2">
    <location>
        <begin position="157"/>
        <end position="177"/>
    </location>
</feature>
<dbReference type="AlphaFoldDB" id="A0A316YI40"/>